<accession>A0A0B9GVM2</accession>
<name>A0A0B9GVM2_9GAMM</name>
<feature type="domain" description="HTH gntR-type" evidence="4">
    <location>
        <begin position="1"/>
        <end position="67"/>
    </location>
</feature>
<keyword evidence="2" id="KW-0238">DNA-binding</keyword>
<gene>
    <name evidence="5" type="ORF">RJ45_15445</name>
</gene>
<dbReference type="InterPro" id="IPR050679">
    <property type="entry name" value="Bact_HTH_transcr_reg"/>
</dbReference>
<dbReference type="InterPro" id="IPR028978">
    <property type="entry name" value="Chorismate_lyase_/UTRA_dom_sf"/>
</dbReference>
<dbReference type="GO" id="GO:0003700">
    <property type="term" value="F:DNA-binding transcription factor activity"/>
    <property type="evidence" value="ECO:0007669"/>
    <property type="project" value="InterPro"/>
</dbReference>
<reference evidence="5 6" key="1">
    <citation type="submission" date="2014-12" db="EMBL/GenBank/DDBJ databases">
        <title>Genome sequencing of Photobacterium gaetbulicola AD005a.</title>
        <authorList>
            <person name="Adrian T.G.S."/>
            <person name="Chan K.G."/>
        </authorList>
    </citation>
    <scope>NUCLEOTIDE SEQUENCE [LARGE SCALE GENOMIC DNA]</scope>
    <source>
        <strain evidence="5 6">AD005a</strain>
    </source>
</reference>
<keyword evidence="1" id="KW-0805">Transcription regulation</keyword>
<dbReference type="SMART" id="SM00345">
    <property type="entry name" value="HTH_GNTR"/>
    <property type="match status" value="1"/>
</dbReference>
<dbReference type="SMART" id="SM00866">
    <property type="entry name" value="UTRA"/>
    <property type="match status" value="1"/>
</dbReference>
<dbReference type="Pfam" id="PF00392">
    <property type="entry name" value="GntR"/>
    <property type="match status" value="1"/>
</dbReference>
<dbReference type="PROSITE" id="PS50949">
    <property type="entry name" value="HTH_GNTR"/>
    <property type="match status" value="1"/>
</dbReference>
<evidence type="ECO:0000259" key="4">
    <source>
        <dbReference type="PROSITE" id="PS50949"/>
    </source>
</evidence>
<dbReference type="InterPro" id="IPR036388">
    <property type="entry name" value="WH-like_DNA-bd_sf"/>
</dbReference>
<dbReference type="GO" id="GO:0045892">
    <property type="term" value="P:negative regulation of DNA-templated transcription"/>
    <property type="evidence" value="ECO:0007669"/>
    <property type="project" value="TreeGrafter"/>
</dbReference>
<evidence type="ECO:0000256" key="1">
    <source>
        <dbReference type="ARBA" id="ARBA00023015"/>
    </source>
</evidence>
<dbReference type="PRINTS" id="PR00035">
    <property type="entry name" value="HTHGNTR"/>
</dbReference>
<dbReference type="GO" id="GO:0003677">
    <property type="term" value="F:DNA binding"/>
    <property type="evidence" value="ECO:0007669"/>
    <property type="project" value="UniProtKB-KW"/>
</dbReference>
<dbReference type="Pfam" id="PF07702">
    <property type="entry name" value="UTRA"/>
    <property type="match status" value="1"/>
</dbReference>
<evidence type="ECO:0000256" key="3">
    <source>
        <dbReference type="ARBA" id="ARBA00023163"/>
    </source>
</evidence>
<keyword evidence="3" id="KW-0804">Transcription</keyword>
<dbReference type="Gene3D" id="1.10.10.10">
    <property type="entry name" value="Winged helix-like DNA-binding domain superfamily/Winged helix DNA-binding domain"/>
    <property type="match status" value="1"/>
</dbReference>
<evidence type="ECO:0000256" key="2">
    <source>
        <dbReference type="ARBA" id="ARBA00023125"/>
    </source>
</evidence>
<proteinExistence type="predicted"/>
<dbReference type="PANTHER" id="PTHR44846:SF17">
    <property type="entry name" value="GNTR-FAMILY TRANSCRIPTIONAL REGULATOR"/>
    <property type="match status" value="1"/>
</dbReference>
<sequence length="236" mass="27089">MKKFEFVVQDLLSKIYQGVITDKLPTERELAENYSVSRFTVRKALNKLEAIGAVFVRQGAGHFVKEANRNNPLVYNSITENSFEEMSYKKVSLHKKITDSHDKNSFLIDENDYIWCIKRLRLVNGKIVQLESTKLPVKLFSKMNDEIIESSLQNHTLDLGLTIDRYLTSYKAINISKEEAELLGCKKGIAAMKITNRGFLSTGEVFIVSEVIDIDYQCTYVIPFNSENIKFRGKKE</sequence>
<organism evidence="5 6">
    <name type="scientific">Photobacterium gaetbulicola</name>
    <dbReference type="NCBI Taxonomy" id="1295392"/>
    <lineage>
        <taxon>Bacteria</taxon>
        <taxon>Pseudomonadati</taxon>
        <taxon>Pseudomonadota</taxon>
        <taxon>Gammaproteobacteria</taxon>
        <taxon>Vibrionales</taxon>
        <taxon>Vibrionaceae</taxon>
        <taxon>Photobacterium</taxon>
    </lineage>
</organism>
<comment type="caution">
    <text evidence="5">The sequence shown here is derived from an EMBL/GenBank/DDBJ whole genome shotgun (WGS) entry which is preliminary data.</text>
</comment>
<evidence type="ECO:0000313" key="6">
    <source>
        <dbReference type="Proteomes" id="UP000031278"/>
    </source>
</evidence>
<dbReference type="RefSeq" id="WP_039464010.1">
    <property type="nucleotide sequence ID" value="NZ_JWLZ01000171.1"/>
</dbReference>
<dbReference type="EMBL" id="JWLZ01000171">
    <property type="protein sequence ID" value="KHT62746.1"/>
    <property type="molecule type" value="Genomic_DNA"/>
</dbReference>
<protein>
    <submittedName>
        <fullName evidence="5">GntR family transcriptional regulator</fullName>
    </submittedName>
</protein>
<dbReference type="PANTHER" id="PTHR44846">
    <property type="entry name" value="MANNOSYL-D-GLYCERATE TRANSPORT/METABOLISM SYSTEM REPRESSOR MNGR-RELATED"/>
    <property type="match status" value="1"/>
</dbReference>
<dbReference type="InterPro" id="IPR036390">
    <property type="entry name" value="WH_DNA-bd_sf"/>
</dbReference>
<evidence type="ECO:0000313" key="5">
    <source>
        <dbReference type="EMBL" id="KHT62746.1"/>
    </source>
</evidence>
<dbReference type="Proteomes" id="UP000031278">
    <property type="component" value="Unassembled WGS sequence"/>
</dbReference>
<dbReference type="SUPFAM" id="SSF64288">
    <property type="entry name" value="Chorismate lyase-like"/>
    <property type="match status" value="1"/>
</dbReference>
<dbReference type="Gene3D" id="3.40.1410.10">
    <property type="entry name" value="Chorismate lyase-like"/>
    <property type="match status" value="1"/>
</dbReference>
<dbReference type="AlphaFoldDB" id="A0A0B9GVM2"/>
<dbReference type="SUPFAM" id="SSF46785">
    <property type="entry name" value="Winged helix' DNA-binding domain"/>
    <property type="match status" value="1"/>
</dbReference>
<dbReference type="CDD" id="cd07377">
    <property type="entry name" value="WHTH_GntR"/>
    <property type="match status" value="1"/>
</dbReference>
<dbReference type="InterPro" id="IPR000524">
    <property type="entry name" value="Tscrpt_reg_HTH_GntR"/>
</dbReference>
<dbReference type="InterPro" id="IPR011663">
    <property type="entry name" value="UTRA"/>
</dbReference>